<dbReference type="EMBL" id="SPHZ02000001">
    <property type="protein sequence ID" value="KAF0934610.1"/>
    <property type="molecule type" value="Genomic_DNA"/>
</dbReference>
<dbReference type="Proteomes" id="UP000479710">
    <property type="component" value="Unassembled WGS sequence"/>
</dbReference>
<gene>
    <name evidence="2" type="ORF">E2562_025692</name>
</gene>
<comment type="caution">
    <text evidence="2">The sequence shown here is derived from an EMBL/GenBank/DDBJ whole genome shotgun (WGS) entry which is preliminary data.</text>
</comment>
<dbReference type="AlphaFoldDB" id="A0A6G1FCF7"/>
<organism evidence="2 3">
    <name type="scientific">Oryza meyeriana var. granulata</name>
    <dbReference type="NCBI Taxonomy" id="110450"/>
    <lineage>
        <taxon>Eukaryota</taxon>
        <taxon>Viridiplantae</taxon>
        <taxon>Streptophyta</taxon>
        <taxon>Embryophyta</taxon>
        <taxon>Tracheophyta</taxon>
        <taxon>Spermatophyta</taxon>
        <taxon>Magnoliopsida</taxon>
        <taxon>Liliopsida</taxon>
        <taxon>Poales</taxon>
        <taxon>Poaceae</taxon>
        <taxon>BOP clade</taxon>
        <taxon>Oryzoideae</taxon>
        <taxon>Oryzeae</taxon>
        <taxon>Oryzinae</taxon>
        <taxon>Oryza</taxon>
        <taxon>Oryza meyeriana</taxon>
    </lineage>
</organism>
<proteinExistence type="predicted"/>
<feature type="region of interest" description="Disordered" evidence="1">
    <location>
        <begin position="61"/>
        <end position="91"/>
    </location>
</feature>
<evidence type="ECO:0000313" key="3">
    <source>
        <dbReference type="Proteomes" id="UP000479710"/>
    </source>
</evidence>
<keyword evidence="3" id="KW-1185">Reference proteome</keyword>
<accession>A0A6G1FCF7</accession>
<name>A0A6G1FCF7_9ORYZ</name>
<sequence length="91" mass="9829">MPSPATQVAAVAYWLSDLIDDFPKIAMAYQKDKDCVEGHALFEAAILADLESEVIVKDKPTPNVQLPSKKASMKTKMTQYPSASAGAEDEA</sequence>
<evidence type="ECO:0000313" key="2">
    <source>
        <dbReference type="EMBL" id="KAF0934610.1"/>
    </source>
</evidence>
<reference evidence="2 3" key="1">
    <citation type="submission" date="2019-11" db="EMBL/GenBank/DDBJ databases">
        <title>Whole genome sequence of Oryza granulata.</title>
        <authorList>
            <person name="Li W."/>
        </authorList>
    </citation>
    <scope>NUCLEOTIDE SEQUENCE [LARGE SCALE GENOMIC DNA]</scope>
    <source>
        <strain evidence="3">cv. Menghai</strain>
        <tissue evidence="2">Leaf</tissue>
    </source>
</reference>
<protein>
    <submittedName>
        <fullName evidence="2">Uncharacterized protein</fullName>
    </submittedName>
</protein>
<evidence type="ECO:0000256" key="1">
    <source>
        <dbReference type="SAM" id="MobiDB-lite"/>
    </source>
</evidence>